<keyword evidence="2" id="KW-1185">Reference proteome</keyword>
<evidence type="ECO:0000313" key="1">
    <source>
        <dbReference type="EMBL" id="CAH1962176.1"/>
    </source>
</evidence>
<dbReference type="Proteomes" id="UP001152888">
    <property type="component" value="Unassembled WGS sequence"/>
</dbReference>
<sequence>MSVYVKSEDRIVFDESGDEKNEIIASISSGLLDLKMATCRLMTNLALDVHKLPESTKMLKKFESLCYLEVLSRLRKNAFVARSRTATNADECRASTTDSSH</sequence>
<dbReference type="OrthoDB" id="10029128at2759"/>
<name>A0A9P0P1Z5_ACAOB</name>
<accession>A0A9P0P1Z5</accession>
<organism evidence="1 2">
    <name type="scientific">Acanthoscelides obtectus</name>
    <name type="common">Bean weevil</name>
    <name type="synonym">Bruchus obtectus</name>
    <dbReference type="NCBI Taxonomy" id="200917"/>
    <lineage>
        <taxon>Eukaryota</taxon>
        <taxon>Metazoa</taxon>
        <taxon>Ecdysozoa</taxon>
        <taxon>Arthropoda</taxon>
        <taxon>Hexapoda</taxon>
        <taxon>Insecta</taxon>
        <taxon>Pterygota</taxon>
        <taxon>Neoptera</taxon>
        <taxon>Endopterygota</taxon>
        <taxon>Coleoptera</taxon>
        <taxon>Polyphaga</taxon>
        <taxon>Cucujiformia</taxon>
        <taxon>Chrysomeloidea</taxon>
        <taxon>Chrysomelidae</taxon>
        <taxon>Bruchinae</taxon>
        <taxon>Bruchini</taxon>
        <taxon>Acanthoscelides</taxon>
    </lineage>
</organism>
<proteinExistence type="predicted"/>
<gene>
    <name evidence="1" type="ORF">ACAOBT_LOCUS4542</name>
</gene>
<protein>
    <submittedName>
        <fullName evidence="1">Uncharacterized protein</fullName>
    </submittedName>
</protein>
<reference evidence="1" key="1">
    <citation type="submission" date="2022-03" db="EMBL/GenBank/DDBJ databases">
        <authorList>
            <person name="Sayadi A."/>
        </authorList>
    </citation>
    <scope>NUCLEOTIDE SEQUENCE</scope>
</reference>
<evidence type="ECO:0000313" key="2">
    <source>
        <dbReference type="Proteomes" id="UP001152888"/>
    </source>
</evidence>
<comment type="caution">
    <text evidence="1">The sequence shown here is derived from an EMBL/GenBank/DDBJ whole genome shotgun (WGS) entry which is preliminary data.</text>
</comment>
<dbReference type="AlphaFoldDB" id="A0A9P0P1Z5"/>
<dbReference type="EMBL" id="CAKOFQ010006700">
    <property type="protein sequence ID" value="CAH1962176.1"/>
    <property type="molecule type" value="Genomic_DNA"/>
</dbReference>